<feature type="transmembrane region" description="Helical" evidence="1">
    <location>
        <begin position="24"/>
        <end position="41"/>
    </location>
</feature>
<reference evidence="4" key="2">
    <citation type="submission" date="2020-04" db="EMBL/GenBank/DDBJ databases">
        <authorList>
            <consortium name="NCBI Genome Project"/>
        </authorList>
    </citation>
    <scope>NUCLEOTIDE SEQUENCE</scope>
    <source>
        <strain evidence="4">CBS 781.70</strain>
    </source>
</reference>
<accession>A0A6G1GEV1</accession>
<proteinExistence type="predicted"/>
<keyword evidence="1" id="KW-0812">Transmembrane</keyword>
<evidence type="ECO:0000313" key="2">
    <source>
        <dbReference type="EMBL" id="KAF1816446.1"/>
    </source>
</evidence>
<protein>
    <submittedName>
        <fullName evidence="2 4">Uncharacterized protein</fullName>
    </submittedName>
</protein>
<dbReference type="RefSeq" id="XP_033538077.1">
    <property type="nucleotide sequence ID" value="XM_033673720.1"/>
</dbReference>
<organism evidence="2">
    <name type="scientific">Eremomyces bilateralis CBS 781.70</name>
    <dbReference type="NCBI Taxonomy" id="1392243"/>
    <lineage>
        <taxon>Eukaryota</taxon>
        <taxon>Fungi</taxon>
        <taxon>Dikarya</taxon>
        <taxon>Ascomycota</taxon>
        <taxon>Pezizomycotina</taxon>
        <taxon>Dothideomycetes</taxon>
        <taxon>Dothideomycetes incertae sedis</taxon>
        <taxon>Eremomycetales</taxon>
        <taxon>Eremomycetaceae</taxon>
        <taxon>Eremomyces</taxon>
    </lineage>
</organism>
<reference evidence="4" key="3">
    <citation type="submission" date="2025-04" db="UniProtKB">
        <authorList>
            <consortium name="RefSeq"/>
        </authorList>
    </citation>
    <scope>IDENTIFICATION</scope>
    <source>
        <strain evidence="4">CBS 781.70</strain>
    </source>
</reference>
<name>A0A6G1GEV1_9PEZI</name>
<gene>
    <name evidence="2 4" type="ORF">P152DRAFT_124190</name>
</gene>
<keyword evidence="3" id="KW-1185">Reference proteome</keyword>
<dbReference type="Proteomes" id="UP000504638">
    <property type="component" value="Unplaced"/>
</dbReference>
<keyword evidence="1" id="KW-1133">Transmembrane helix</keyword>
<sequence length="133" mass="15004">MADLQKARAMCTERSDETCRRSRSVVFVISLHLIVLSYVYIGERTQPCHLDVSYGLASCQELPCWLAFRVLSGAGMTAMPSIFTTFSMVVYRSRYNLASRMEHFEALVPKLFGSRRYNQHVSISKGISKGIGI</sequence>
<evidence type="ECO:0000256" key="1">
    <source>
        <dbReference type="SAM" id="Phobius"/>
    </source>
</evidence>
<dbReference type="GeneID" id="54414290"/>
<reference evidence="2 4" key="1">
    <citation type="submission" date="2020-01" db="EMBL/GenBank/DDBJ databases">
        <authorList>
            <consortium name="DOE Joint Genome Institute"/>
            <person name="Haridas S."/>
            <person name="Albert R."/>
            <person name="Binder M."/>
            <person name="Bloem J."/>
            <person name="Labutti K."/>
            <person name="Salamov A."/>
            <person name="Andreopoulos B."/>
            <person name="Baker S.E."/>
            <person name="Barry K."/>
            <person name="Bills G."/>
            <person name="Bluhm B.H."/>
            <person name="Cannon C."/>
            <person name="Castanera R."/>
            <person name="Culley D.E."/>
            <person name="Daum C."/>
            <person name="Ezra D."/>
            <person name="Gonzalez J.B."/>
            <person name="Henrissat B."/>
            <person name="Kuo A."/>
            <person name="Liang C."/>
            <person name="Lipzen A."/>
            <person name="Lutzoni F."/>
            <person name="Magnuson J."/>
            <person name="Mondo S."/>
            <person name="Nolan M."/>
            <person name="Ohm R."/>
            <person name="Pangilinan J."/>
            <person name="Park H.-J."/>
            <person name="Ramirez L."/>
            <person name="Alfaro M."/>
            <person name="Sun H."/>
            <person name="Tritt A."/>
            <person name="Yoshinaga Y."/>
            <person name="Zwiers L.-H."/>
            <person name="Turgeon B.G."/>
            <person name="Goodwin S.B."/>
            <person name="Spatafora J.W."/>
            <person name="Crous P.W."/>
            <person name="Grigoriev I.V."/>
        </authorList>
    </citation>
    <scope>NUCLEOTIDE SEQUENCE</scope>
    <source>
        <strain evidence="2 4">CBS 781.70</strain>
    </source>
</reference>
<evidence type="ECO:0000313" key="4">
    <source>
        <dbReference type="RefSeq" id="XP_033538077.1"/>
    </source>
</evidence>
<evidence type="ECO:0000313" key="3">
    <source>
        <dbReference type="Proteomes" id="UP000504638"/>
    </source>
</evidence>
<feature type="transmembrane region" description="Helical" evidence="1">
    <location>
        <begin position="70"/>
        <end position="91"/>
    </location>
</feature>
<keyword evidence="1" id="KW-0472">Membrane</keyword>
<dbReference type="EMBL" id="ML975150">
    <property type="protein sequence ID" value="KAF1816446.1"/>
    <property type="molecule type" value="Genomic_DNA"/>
</dbReference>
<dbReference type="AlphaFoldDB" id="A0A6G1GEV1"/>